<organism evidence="10 12">
    <name type="scientific">Legionella moravica</name>
    <dbReference type="NCBI Taxonomy" id="39962"/>
    <lineage>
        <taxon>Bacteria</taxon>
        <taxon>Pseudomonadati</taxon>
        <taxon>Pseudomonadota</taxon>
        <taxon>Gammaproteobacteria</taxon>
        <taxon>Legionellales</taxon>
        <taxon>Legionellaceae</taxon>
        <taxon>Legionella</taxon>
    </lineage>
</organism>
<dbReference type="PANTHER" id="PTHR43414:SF6">
    <property type="entry name" value="MULTIDRUG RESISTANCE PROTEIN MDTG"/>
    <property type="match status" value="1"/>
</dbReference>
<dbReference type="Proteomes" id="UP000054985">
    <property type="component" value="Unassembled WGS sequence"/>
</dbReference>
<evidence type="ECO:0000256" key="4">
    <source>
        <dbReference type="ARBA" id="ARBA00022692"/>
    </source>
</evidence>
<sequence length="404" mass="44372">MIKSVQSTLLLGQFFMILALEMTNPFLPLLIASQSHVSVDGPVFYSTLSFILPMMANILAAPFWGRVADRFGYKPMLLRACWALVVTQASMLCVHSVEWILVIRILQGAFAGFIVAMQTYAVSLCEWHTKGRQLSRLQSTKAIATAIAGFVGGIILTFADYQGLYGIASLVCLSITLLMQFCLPPSTKNNVPHRPVTTSSLSGSRSIFYLLCFLISLTQIAKFLPEPGFSLYLNHSLTDNLMMIGLLYSMPAVGMLLSSEWCGRQFDRCRNNRELVNRYLIHYSVLGMVLMIMQAFISNFVLFVVLRILWGVVLAALLPALFALCSDRAVLPGYALGIANSFAKTGNLIGLLLGGLLADSISYPLIFLVIAAVYGLFALSVLLFQVVSPVPIQDKSRSYGDAMT</sequence>
<evidence type="ECO:0000313" key="9">
    <source>
        <dbReference type="EMBL" id="KTD39453.1"/>
    </source>
</evidence>
<feature type="transmembrane region" description="Helical" evidence="7">
    <location>
        <begin position="165"/>
        <end position="183"/>
    </location>
</feature>
<evidence type="ECO:0000259" key="8">
    <source>
        <dbReference type="PROSITE" id="PS50850"/>
    </source>
</evidence>
<dbReference type="GO" id="GO:0005886">
    <property type="term" value="C:plasma membrane"/>
    <property type="evidence" value="ECO:0007669"/>
    <property type="project" value="UniProtKB-SubCell"/>
</dbReference>
<feature type="transmembrane region" description="Helical" evidence="7">
    <location>
        <begin position="103"/>
        <end position="122"/>
    </location>
</feature>
<dbReference type="PANTHER" id="PTHR43414">
    <property type="entry name" value="MULTIDRUG RESISTANCE PROTEIN MDTG"/>
    <property type="match status" value="1"/>
</dbReference>
<dbReference type="AlphaFoldDB" id="A0A378JZ75"/>
<keyword evidence="6 7" id="KW-0472">Membrane</keyword>
<evidence type="ECO:0000313" key="10">
    <source>
        <dbReference type="EMBL" id="STX63706.1"/>
    </source>
</evidence>
<dbReference type="InterPro" id="IPR020846">
    <property type="entry name" value="MFS_dom"/>
</dbReference>
<dbReference type="InterPro" id="IPR036259">
    <property type="entry name" value="MFS_trans_sf"/>
</dbReference>
<evidence type="ECO:0000256" key="6">
    <source>
        <dbReference type="ARBA" id="ARBA00023136"/>
    </source>
</evidence>
<feature type="transmembrane region" description="Helical" evidence="7">
    <location>
        <begin position="280"/>
        <end position="302"/>
    </location>
</feature>
<evidence type="ECO:0000256" key="5">
    <source>
        <dbReference type="ARBA" id="ARBA00022989"/>
    </source>
</evidence>
<evidence type="ECO:0000256" key="3">
    <source>
        <dbReference type="ARBA" id="ARBA00022475"/>
    </source>
</evidence>
<feature type="transmembrane region" description="Helical" evidence="7">
    <location>
        <begin position="76"/>
        <end position="97"/>
    </location>
</feature>
<dbReference type="OrthoDB" id="65739at2"/>
<proteinExistence type="predicted"/>
<feature type="transmembrane region" description="Helical" evidence="7">
    <location>
        <begin position="43"/>
        <end position="64"/>
    </location>
</feature>
<feature type="transmembrane region" description="Helical" evidence="7">
    <location>
        <begin position="204"/>
        <end position="221"/>
    </location>
</feature>
<dbReference type="Gene3D" id="1.20.1250.20">
    <property type="entry name" value="MFS general substrate transporter like domains"/>
    <property type="match status" value="2"/>
</dbReference>
<feature type="transmembrane region" description="Helical" evidence="7">
    <location>
        <begin position="363"/>
        <end position="387"/>
    </location>
</feature>
<keyword evidence="3" id="KW-1003">Cell membrane</keyword>
<evidence type="ECO:0000256" key="7">
    <source>
        <dbReference type="SAM" id="Phobius"/>
    </source>
</evidence>
<evidence type="ECO:0000313" key="12">
    <source>
        <dbReference type="Proteomes" id="UP000254040"/>
    </source>
</evidence>
<name>A0A378JZ75_9GAMM</name>
<feature type="domain" description="Major facilitator superfamily (MFS) profile" evidence="8">
    <location>
        <begin position="5"/>
        <end position="389"/>
    </location>
</feature>
<reference evidence="9 11" key="1">
    <citation type="submission" date="2015-11" db="EMBL/GenBank/DDBJ databases">
        <title>Genomic analysis of 38 Legionella species identifies large and diverse effector repertoires.</title>
        <authorList>
            <person name="Burstein D."/>
            <person name="Amaro F."/>
            <person name="Zusman T."/>
            <person name="Lifshitz Z."/>
            <person name="Cohen O."/>
            <person name="Gilbert J.A."/>
            <person name="Pupko T."/>
            <person name="Shuman H.A."/>
            <person name="Segal G."/>
        </authorList>
    </citation>
    <scope>NUCLEOTIDE SEQUENCE [LARGE SCALE GENOMIC DNA]</scope>
    <source>
        <strain evidence="9 11">ATCC 43877</strain>
    </source>
</reference>
<gene>
    <name evidence="9" type="ORF">Lmor_0104</name>
    <name evidence="10" type="ORF">NCTC12239_02654</name>
</gene>
<dbReference type="InterPro" id="IPR011701">
    <property type="entry name" value="MFS"/>
</dbReference>
<protein>
    <submittedName>
        <fullName evidence="10">Multidrug resistance efflux pump</fullName>
    </submittedName>
</protein>
<dbReference type="Pfam" id="PF07690">
    <property type="entry name" value="MFS_1"/>
    <property type="match status" value="1"/>
</dbReference>
<dbReference type="STRING" id="39962.Lmor_0104"/>
<feature type="transmembrane region" description="Helical" evidence="7">
    <location>
        <begin position="333"/>
        <end position="357"/>
    </location>
</feature>
<keyword evidence="5 7" id="KW-1133">Transmembrane helix</keyword>
<accession>A0A378JZ75</accession>
<dbReference type="SUPFAM" id="SSF103473">
    <property type="entry name" value="MFS general substrate transporter"/>
    <property type="match status" value="1"/>
</dbReference>
<keyword evidence="11" id="KW-1185">Reference proteome</keyword>
<comment type="subcellular location">
    <subcellularLocation>
        <location evidence="1">Cell membrane</location>
        <topology evidence="1">Multi-pass membrane protein</topology>
    </subcellularLocation>
</comment>
<evidence type="ECO:0000256" key="1">
    <source>
        <dbReference type="ARBA" id="ARBA00004651"/>
    </source>
</evidence>
<keyword evidence="4 7" id="KW-0812">Transmembrane</keyword>
<feature type="transmembrane region" description="Helical" evidence="7">
    <location>
        <begin position="142"/>
        <end position="159"/>
    </location>
</feature>
<evidence type="ECO:0000256" key="2">
    <source>
        <dbReference type="ARBA" id="ARBA00022448"/>
    </source>
</evidence>
<dbReference type="EMBL" id="UGOG01000001">
    <property type="protein sequence ID" value="STX63706.1"/>
    <property type="molecule type" value="Genomic_DNA"/>
</dbReference>
<dbReference type="RefSeq" id="WP_028383778.1">
    <property type="nucleotide sequence ID" value="NZ_CAAAJG010000006.1"/>
</dbReference>
<evidence type="ECO:0000313" key="11">
    <source>
        <dbReference type="Proteomes" id="UP000054985"/>
    </source>
</evidence>
<feature type="transmembrane region" description="Helical" evidence="7">
    <location>
        <begin position="241"/>
        <end position="259"/>
    </location>
</feature>
<reference evidence="10 12" key="2">
    <citation type="submission" date="2018-06" db="EMBL/GenBank/DDBJ databases">
        <authorList>
            <consortium name="Pathogen Informatics"/>
            <person name="Doyle S."/>
        </authorList>
    </citation>
    <scope>NUCLEOTIDE SEQUENCE [LARGE SCALE GENOMIC DNA]</scope>
    <source>
        <strain evidence="10 12">NCTC12239</strain>
    </source>
</reference>
<dbReference type="Proteomes" id="UP000254040">
    <property type="component" value="Unassembled WGS sequence"/>
</dbReference>
<keyword evidence="2" id="KW-0813">Transport</keyword>
<feature type="transmembrane region" description="Helical" evidence="7">
    <location>
        <begin position="308"/>
        <end position="326"/>
    </location>
</feature>
<dbReference type="EMBL" id="LNYN01000002">
    <property type="protein sequence ID" value="KTD39453.1"/>
    <property type="molecule type" value="Genomic_DNA"/>
</dbReference>
<dbReference type="GO" id="GO:0022857">
    <property type="term" value="F:transmembrane transporter activity"/>
    <property type="evidence" value="ECO:0007669"/>
    <property type="project" value="InterPro"/>
</dbReference>
<dbReference type="PROSITE" id="PS50850">
    <property type="entry name" value="MFS"/>
    <property type="match status" value="1"/>
</dbReference>